<accession>A0ABP3J5R3</accession>
<dbReference type="Proteomes" id="UP001499895">
    <property type="component" value="Unassembled WGS sequence"/>
</dbReference>
<evidence type="ECO:0000313" key="2">
    <source>
        <dbReference type="Proteomes" id="UP001499895"/>
    </source>
</evidence>
<reference evidence="2" key="1">
    <citation type="journal article" date="2019" name="Int. J. Syst. Evol. Microbiol.">
        <title>The Global Catalogue of Microorganisms (GCM) 10K type strain sequencing project: providing services to taxonomists for standard genome sequencing and annotation.</title>
        <authorList>
            <consortium name="The Broad Institute Genomics Platform"/>
            <consortium name="The Broad Institute Genome Sequencing Center for Infectious Disease"/>
            <person name="Wu L."/>
            <person name="Ma J."/>
        </authorList>
    </citation>
    <scope>NUCLEOTIDE SEQUENCE [LARGE SCALE GENOMIC DNA]</scope>
    <source>
        <strain evidence="2">JCM 10649</strain>
    </source>
</reference>
<gene>
    <name evidence="1" type="ORF">GCM10009544_02260</name>
</gene>
<comment type="caution">
    <text evidence="1">The sequence shown here is derived from an EMBL/GenBank/DDBJ whole genome shotgun (WGS) entry which is preliminary data.</text>
</comment>
<name>A0ABP3J5R3_9ACTN</name>
<proteinExistence type="predicted"/>
<evidence type="ECO:0008006" key="3">
    <source>
        <dbReference type="Google" id="ProtNLM"/>
    </source>
</evidence>
<protein>
    <recommendedName>
        <fullName evidence="3">GIY-YIG domain-containing protein</fullName>
    </recommendedName>
</protein>
<dbReference type="EMBL" id="BAAAHB010000001">
    <property type="protein sequence ID" value="GAA0443026.1"/>
    <property type="molecule type" value="Genomic_DNA"/>
</dbReference>
<organism evidence="1 2">
    <name type="scientific">Streptomyces stramineus</name>
    <dbReference type="NCBI Taxonomy" id="173861"/>
    <lineage>
        <taxon>Bacteria</taxon>
        <taxon>Bacillati</taxon>
        <taxon>Actinomycetota</taxon>
        <taxon>Actinomycetes</taxon>
        <taxon>Kitasatosporales</taxon>
        <taxon>Streptomycetaceae</taxon>
        <taxon>Streptomyces</taxon>
    </lineage>
</organism>
<evidence type="ECO:0000313" key="1">
    <source>
        <dbReference type="EMBL" id="GAA0443026.1"/>
    </source>
</evidence>
<keyword evidence="2" id="KW-1185">Reference proteome</keyword>
<sequence>MDPRDGERRYIGQSIQSLGVRLGGHRKHPSARVGPWLAELQGEGLLPRIEVVRDQVPCGELSVAEREEITLALAQGKKLFNVLNTAEAVRGTGPGVAEQGRALR</sequence>